<accession>W2GL45</accession>
<evidence type="ECO:0000313" key="2">
    <source>
        <dbReference type="EMBL" id="ETK83010.1"/>
    </source>
</evidence>
<dbReference type="EMBL" id="KI687108">
    <property type="protein sequence ID" value="ETK83010.1"/>
    <property type="molecule type" value="Genomic_DNA"/>
</dbReference>
<dbReference type="AlphaFoldDB" id="W2GL45"/>
<dbReference type="Proteomes" id="UP000053236">
    <property type="component" value="Unassembled WGS sequence"/>
</dbReference>
<dbReference type="InterPro" id="IPR018289">
    <property type="entry name" value="MULE_transposase_dom"/>
</dbReference>
<feature type="domain" description="MULE transposase" evidence="1">
    <location>
        <begin position="8"/>
        <end position="83"/>
    </location>
</feature>
<proteinExistence type="predicted"/>
<protein>
    <recommendedName>
        <fullName evidence="1">MULE transposase domain-containing protein</fullName>
    </recommendedName>
</protein>
<reference evidence="2" key="1">
    <citation type="submission" date="2013-11" db="EMBL/GenBank/DDBJ databases">
        <title>The Genome Sequence of Phytophthora parasitica CJ02B3.</title>
        <authorList>
            <consortium name="The Broad Institute Genomics Platform"/>
            <person name="Russ C."/>
            <person name="Tyler B."/>
            <person name="Panabieres F."/>
            <person name="Shan W."/>
            <person name="Tripathy S."/>
            <person name="Grunwald N."/>
            <person name="Machado M."/>
            <person name="Johnson C.S."/>
            <person name="Arredondo F."/>
            <person name="Hong C."/>
            <person name="Coffey M."/>
            <person name="Young S.K."/>
            <person name="Zeng Q."/>
            <person name="Gargeya S."/>
            <person name="Fitzgerald M."/>
            <person name="Abouelleil A."/>
            <person name="Alvarado L."/>
            <person name="Chapman S.B."/>
            <person name="Gainer-Dewar J."/>
            <person name="Goldberg J."/>
            <person name="Griggs A."/>
            <person name="Gujja S."/>
            <person name="Hansen M."/>
            <person name="Howarth C."/>
            <person name="Imamovic A."/>
            <person name="Ireland A."/>
            <person name="Larimer J."/>
            <person name="McCowan C."/>
            <person name="Murphy C."/>
            <person name="Pearson M."/>
            <person name="Poon T.W."/>
            <person name="Priest M."/>
            <person name="Roberts A."/>
            <person name="Saif S."/>
            <person name="Shea T."/>
            <person name="Sykes S."/>
            <person name="Wortman J."/>
            <person name="Nusbaum C."/>
            <person name="Birren B."/>
        </authorList>
    </citation>
    <scope>NUCLEOTIDE SEQUENCE [LARGE SCALE GENOMIC DNA]</scope>
    <source>
        <strain evidence="2">CJ02B3</strain>
    </source>
</reference>
<evidence type="ECO:0000259" key="1">
    <source>
        <dbReference type="Pfam" id="PF10551"/>
    </source>
</evidence>
<organism evidence="2">
    <name type="scientific">Phytophthora nicotianae</name>
    <name type="common">Potato buckeye rot agent</name>
    <name type="synonym">Phytophthora parasitica</name>
    <dbReference type="NCBI Taxonomy" id="4792"/>
    <lineage>
        <taxon>Eukaryota</taxon>
        <taxon>Sar</taxon>
        <taxon>Stramenopiles</taxon>
        <taxon>Oomycota</taxon>
        <taxon>Peronosporomycetes</taxon>
        <taxon>Peronosporales</taxon>
        <taxon>Peronosporaceae</taxon>
        <taxon>Phytophthora</taxon>
    </lineage>
</organism>
<gene>
    <name evidence="2" type="ORF">L915_11696</name>
</gene>
<sequence>MARDFMAVLVIDCTYKTNRFNMPLLNAIILTGMNTILPFAQVWLPGEAEPDFENCVPQLRQDVVPLAYRNVLAQAKTKIQNNLAVDATQIANASRPFSFTNLLTSEDTAEFESTVLPPPSWNFAGLNSLDN</sequence>
<name>W2GL45_PHYNI</name>
<dbReference type="VEuPathDB" id="FungiDB:PPTG_20215"/>
<dbReference type="Pfam" id="PF10551">
    <property type="entry name" value="MULE"/>
    <property type="match status" value="1"/>
</dbReference>